<keyword evidence="1" id="KW-0812">Transmembrane</keyword>
<keyword evidence="1" id="KW-0472">Membrane</keyword>
<organism evidence="2 3">
    <name type="scientific">Phormidesmis priestleyi</name>
    <dbReference type="NCBI Taxonomy" id="268141"/>
    <lineage>
        <taxon>Bacteria</taxon>
        <taxon>Bacillati</taxon>
        <taxon>Cyanobacteriota</taxon>
        <taxon>Cyanophyceae</taxon>
        <taxon>Leptolyngbyales</taxon>
        <taxon>Leptolyngbyaceae</taxon>
        <taxon>Phormidesmis</taxon>
    </lineage>
</organism>
<feature type="transmembrane region" description="Helical" evidence="1">
    <location>
        <begin position="51"/>
        <end position="73"/>
    </location>
</feature>
<feature type="transmembrane region" description="Helical" evidence="1">
    <location>
        <begin position="235"/>
        <end position="256"/>
    </location>
</feature>
<evidence type="ECO:0000313" key="2">
    <source>
        <dbReference type="EMBL" id="PZO53826.1"/>
    </source>
</evidence>
<evidence type="ECO:0000313" key="3">
    <source>
        <dbReference type="Proteomes" id="UP000249794"/>
    </source>
</evidence>
<name>A0A2W4X9V2_9CYAN</name>
<feature type="transmembrane region" description="Helical" evidence="1">
    <location>
        <begin position="21"/>
        <end position="39"/>
    </location>
</feature>
<dbReference type="EMBL" id="QBMP01000124">
    <property type="protein sequence ID" value="PZO53826.1"/>
    <property type="molecule type" value="Genomic_DNA"/>
</dbReference>
<gene>
    <name evidence="2" type="ORF">DCF15_12425</name>
</gene>
<sequence length="331" mass="35848">MDRTALQPLKAYLGLAQGDRKAVAICTGWAMLSASAFLLVRAPWLEAQPEWFPVVVSLLKVGAFLIATLLCWRNANDPLILSGRSVWQAIAVSMACYTLGGMTVILWRSVWGITSTVSLGDVFYGASYLFLAIGLLLAVIPRQIGLNWAQSLGIAITGILGIVLAFWLNFQSPAVTLDAAMGPSEAIAHSSRLAPETVSAETVTPETVTPEAASPPAVVKMIDQRLHRVSDRVGLLYVGGDCVLVVTAAALLVTFWGGSYSEAWKLIALAGLCLYVADMFWMYEVSQGRYQLGAPWEFFWILSALLFGLGASVELGVTRAAQRHRPRCERL</sequence>
<feature type="transmembrane region" description="Helical" evidence="1">
    <location>
        <begin position="298"/>
        <end position="317"/>
    </location>
</feature>
<proteinExistence type="predicted"/>
<comment type="caution">
    <text evidence="2">The sequence shown here is derived from an EMBL/GenBank/DDBJ whole genome shotgun (WGS) entry which is preliminary data.</text>
</comment>
<feature type="transmembrane region" description="Helical" evidence="1">
    <location>
        <begin position="85"/>
        <end position="110"/>
    </location>
</feature>
<reference evidence="3" key="1">
    <citation type="submission" date="2018-04" db="EMBL/GenBank/DDBJ databases">
        <authorList>
            <person name="Cornet L."/>
        </authorList>
    </citation>
    <scope>NUCLEOTIDE SEQUENCE [LARGE SCALE GENOMIC DNA]</scope>
</reference>
<dbReference type="AlphaFoldDB" id="A0A2W4X9V2"/>
<dbReference type="Proteomes" id="UP000249794">
    <property type="component" value="Unassembled WGS sequence"/>
</dbReference>
<protein>
    <submittedName>
        <fullName evidence="2">Uncharacterized protein</fullName>
    </submittedName>
</protein>
<keyword evidence="1" id="KW-1133">Transmembrane helix</keyword>
<evidence type="ECO:0000256" key="1">
    <source>
        <dbReference type="SAM" id="Phobius"/>
    </source>
</evidence>
<accession>A0A2W4X9V2</accession>
<feature type="transmembrane region" description="Helical" evidence="1">
    <location>
        <begin position="263"/>
        <end position="283"/>
    </location>
</feature>
<feature type="transmembrane region" description="Helical" evidence="1">
    <location>
        <begin position="122"/>
        <end position="140"/>
    </location>
</feature>
<feature type="transmembrane region" description="Helical" evidence="1">
    <location>
        <begin position="152"/>
        <end position="170"/>
    </location>
</feature>
<reference evidence="2 3" key="2">
    <citation type="submission" date="2018-06" db="EMBL/GenBank/DDBJ databases">
        <title>Metagenomic assembly of (sub)arctic Cyanobacteria and their associated microbiome from non-axenic cultures.</title>
        <authorList>
            <person name="Baurain D."/>
        </authorList>
    </citation>
    <scope>NUCLEOTIDE SEQUENCE [LARGE SCALE GENOMIC DNA]</scope>
    <source>
        <strain evidence="2">ULC027bin1</strain>
    </source>
</reference>